<name>A0A8S1KQ40_9CILI</name>
<organism evidence="2 3">
    <name type="scientific">Paramecium sonneborni</name>
    <dbReference type="NCBI Taxonomy" id="65129"/>
    <lineage>
        <taxon>Eukaryota</taxon>
        <taxon>Sar</taxon>
        <taxon>Alveolata</taxon>
        <taxon>Ciliophora</taxon>
        <taxon>Intramacronucleata</taxon>
        <taxon>Oligohymenophorea</taxon>
        <taxon>Peniculida</taxon>
        <taxon>Parameciidae</taxon>
        <taxon>Paramecium</taxon>
    </lineage>
</organism>
<protein>
    <submittedName>
        <fullName evidence="2">Uncharacterized protein</fullName>
    </submittedName>
</protein>
<dbReference type="AlphaFoldDB" id="A0A8S1KQ40"/>
<reference evidence="2" key="1">
    <citation type="submission" date="2021-01" db="EMBL/GenBank/DDBJ databases">
        <authorList>
            <consortium name="Genoscope - CEA"/>
            <person name="William W."/>
        </authorList>
    </citation>
    <scope>NUCLEOTIDE SEQUENCE</scope>
</reference>
<sequence length="62" mass="7171">MIEDDTLDVNIWYRQQFNSNQSTLSNISLTPKQSAHSKSLSKNFSTPNHSKNFFSSSLKTYR</sequence>
<keyword evidence="3" id="KW-1185">Reference proteome</keyword>
<evidence type="ECO:0000313" key="3">
    <source>
        <dbReference type="Proteomes" id="UP000692954"/>
    </source>
</evidence>
<proteinExistence type="predicted"/>
<feature type="region of interest" description="Disordered" evidence="1">
    <location>
        <begin position="24"/>
        <end position="62"/>
    </location>
</feature>
<gene>
    <name evidence="2" type="ORF">PSON_ATCC_30995.1.T0070159</name>
</gene>
<dbReference type="Proteomes" id="UP000692954">
    <property type="component" value="Unassembled WGS sequence"/>
</dbReference>
<dbReference type="EMBL" id="CAJJDN010000007">
    <property type="protein sequence ID" value="CAD8053084.1"/>
    <property type="molecule type" value="Genomic_DNA"/>
</dbReference>
<accession>A0A8S1KQ40</accession>
<evidence type="ECO:0000256" key="1">
    <source>
        <dbReference type="SAM" id="MobiDB-lite"/>
    </source>
</evidence>
<comment type="caution">
    <text evidence="2">The sequence shown here is derived from an EMBL/GenBank/DDBJ whole genome shotgun (WGS) entry which is preliminary data.</text>
</comment>
<evidence type="ECO:0000313" key="2">
    <source>
        <dbReference type="EMBL" id="CAD8053084.1"/>
    </source>
</evidence>